<reference evidence="1" key="1">
    <citation type="journal article" date="2020" name="mSystems">
        <title>Genome- and Community-Level Interaction Insights into Carbon Utilization and Element Cycling Functions of Hydrothermarchaeota in Hydrothermal Sediment.</title>
        <authorList>
            <person name="Zhou Z."/>
            <person name="Liu Y."/>
            <person name="Xu W."/>
            <person name="Pan J."/>
            <person name="Luo Z.H."/>
            <person name="Li M."/>
        </authorList>
    </citation>
    <scope>NUCLEOTIDE SEQUENCE [LARGE SCALE GENOMIC DNA]</scope>
    <source>
        <strain evidence="1">SpSt-468</strain>
    </source>
</reference>
<accession>A0A7C3J4R6</accession>
<organism evidence="1">
    <name type="scientific">Candidatus Methanomethylicus mesodigestus</name>
    <dbReference type="NCBI Taxonomy" id="1867258"/>
    <lineage>
        <taxon>Archaea</taxon>
        <taxon>Thermoproteota</taxon>
        <taxon>Methanosuratincolia</taxon>
        <taxon>Candidatus Methanomethylicales</taxon>
        <taxon>Candidatus Methanomethylicaceae</taxon>
        <taxon>Candidatus Methanomethylicus</taxon>
    </lineage>
</organism>
<evidence type="ECO:0000313" key="1">
    <source>
        <dbReference type="EMBL" id="HFK19678.1"/>
    </source>
</evidence>
<sequence>MDIDLTNRTLKDVPEKGSAFRILRISENLATKLGVLQRDGEHIFSYKTTTYLDRSFRKIRKRLIDIHF</sequence>
<name>A0A7C3J4R6_9CREN</name>
<dbReference type="EMBL" id="DSTX01000001">
    <property type="protein sequence ID" value="HFK19678.1"/>
    <property type="molecule type" value="Genomic_DNA"/>
</dbReference>
<gene>
    <name evidence="1" type="ORF">ENS19_00140</name>
</gene>
<protein>
    <submittedName>
        <fullName evidence="1">Uncharacterized protein</fullName>
    </submittedName>
</protein>
<comment type="caution">
    <text evidence="1">The sequence shown here is derived from an EMBL/GenBank/DDBJ whole genome shotgun (WGS) entry which is preliminary data.</text>
</comment>
<dbReference type="AlphaFoldDB" id="A0A7C3J4R6"/>
<proteinExistence type="predicted"/>